<dbReference type="InterPro" id="IPR012337">
    <property type="entry name" value="RNaseH-like_sf"/>
</dbReference>
<dbReference type="InterPro" id="IPR041588">
    <property type="entry name" value="Integrase_H2C2"/>
</dbReference>
<dbReference type="Pfam" id="PF00078">
    <property type="entry name" value="RVT_1"/>
    <property type="match status" value="1"/>
</dbReference>
<evidence type="ECO:0000259" key="4">
    <source>
        <dbReference type="PROSITE" id="PS50878"/>
    </source>
</evidence>
<dbReference type="Gene3D" id="3.30.70.270">
    <property type="match status" value="2"/>
</dbReference>
<protein>
    <recommendedName>
        <fullName evidence="8">Integrase catalytic domain-containing protein</fullName>
    </recommendedName>
</protein>
<dbReference type="InterPro" id="IPR041577">
    <property type="entry name" value="RT_RNaseH_2"/>
</dbReference>
<evidence type="ECO:0000256" key="2">
    <source>
        <dbReference type="ARBA" id="ARBA00023268"/>
    </source>
</evidence>
<dbReference type="GO" id="GO:0003723">
    <property type="term" value="F:RNA binding"/>
    <property type="evidence" value="ECO:0007669"/>
    <property type="project" value="UniProtKB-KW"/>
</dbReference>
<dbReference type="Gene3D" id="3.30.420.10">
    <property type="entry name" value="Ribonuclease H-like superfamily/Ribonuclease H"/>
    <property type="match status" value="1"/>
</dbReference>
<dbReference type="FunFam" id="3.30.70.270:FF:000020">
    <property type="entry name" value="Transposon Tf2-6 polyprotein-like Protein"/>
    <property type="match status" value="1"/>
</dbReference>
<feature type="domain" description="Reverse transcriptase" evidence="4">
    <location>
        <begin position="1"/>
        <end position="213"/>
    </location>
</feature>
<evidence type="ECO:0000259" key="5">
    <source>
        <dbReference type="PROSITE" id="PS50994"/>
    </source>
</evidence>
<dbReference type="PROSITE" id="PS50878">
    <property type="entry name" value="RT_POL"/>
    <property type="match status" value="1"/>
</dbReference>
<gene>
    <name evidence="6" type="ORF">A4X13_0g8016</name>
</gene>
<name>A0A8T8SGM6_9BASI</name>
<dbReference type="InterPro" id="IPR043128">
    <property type="entry name" value="Rev_trsase/Diguanyl_cyclase"/>
</dbReference>
<feature type="compositionally biased region" description="Basic and acidic residues" evidence="3">
    <location>
        <begin position="815"/>
        <end position="829"/>
    </location>
</feature>
<evidence type="ECO:0008006" key="8">
    <source>
        <dbReference type="Google" id="ProtNLM"/>
    </source>
</evidence>
<dbReference type="Pfam" id="PF17921">
    <property type="entry name" value="Integrase_H2C2"/>
    <property type="match status" value="1"/>
</dbReference>
<sequence length="841" mass="93593">MRVPVEDPSRLRAEPPRRVSPELRAVIEKQIAELLEWDVIEESHSPVSSAVHLVKQRDKVRFCVDYRHINSATTPDRYPLPRIDDVLESLRGARWFSSLDAIRGYHQMDVAEEDRWKTAFSTHKGLYQYKRVPFGLRSAPAYFQRFMDGLLGPMRWITALVYLDDVVVYTATLEDHISALQQLLSAAERAGLRFSPAKCTFAVQELNLLGRKVSGHGLGVMEDRASAVLNLEPPTTLRELYHVLGLFTYYRQFIPRYAQVAQPLTDLTKGWSYKKVGTAHRLVNAAGDFVSARTTPIPWKESQQEAFDALKRAIASPPTLAHPDYTRPFLLYTDACKSGFAAAVHQVSVFPDDAVAVAAPAWPRHLPDLDRQQWIAAVRADPVFGPTVRRLEKGATHGEDETYTLDNGVLVRRDDGRICAPRACLLSVLRRLHDDGGHFGFAKTYMRAAADFWHPRLSSLVAAYVRYCSVCLRTKVGRNVGRLDIDQDADGPFKHISVDVILGMPRTRRGFDAIMVGTDVYSKMILLKPCTSSFTARDVTSFILDRMVRVGWRPQRLTSDHDLRIMGAACEQLGQTIGMTVTATPPHHHQANPVERHIQTLQRVLRAMVATHPGSWDEEVVPAAELAMNSAPSLATGMTPFDAVYIASPRVLDSILARPDHGGVGEWAEHFAQAKARLLEARTLIRAERARQRRSLEDRTAPLPVLSPGTQVWIRLRDRPIGSAPSGKLAPRKLGPYPVRRVLSDHRVLVDVPAELNIGAEFAVSQLELHPSGADPFERSAVVGRPASPPRPHPSVLAPPAADPVPALPRRGSRTRREAPVLRKVEHGAPRSAPYSGTPTP</sequence>
<dbReference type="InterPro" id="IPR036397">
    <property type="entry name" value="RNaseH_sf"/>
</dbReference>
<proteinExistence type="predicted"/>
<feature type="region of interest" description="Disordered" evidence="3">
    <location>
        <begin position="778"/>
        <end position="841"/>
    </location>
</feature>
<dbReference type="Proteomes" id="UP000077521">
    <property type="component" value="Unassembled WGS sequence"/>
</dbReference>
<dbReference type="SUPFAM" id="SSF53098">
    <property type="entry name" value="Ribonuclease H-like"/>
    <property type="match status" value="1"/>
</dbReference>
<feature type="non-terminal residue" evidence="6">
    <location>
        <position position="841"/>
    </location>
</feature>
<comment type="caution">
    <text evidence="6">The sequence shown here is derived from an EMBL/GenBank/DDBJ whole genome shotgun (WGS) entry which is preliminary data.</text>
</comment>
<dbReference type="EMBL" id="LWDF02001194">
    <property type="protein sequence ID" value="KAE8239919.1"/>
    <property type="molecule type" value="Genomic_DNA"/>
</dbReference>
<keyword evidence="1" id="KW-0694">RNA-binding</keyword>
<evidence type="ECO:0000256" key="3">
    <source>
        <dbReference type="SAM" id="MobiDB-lite"/>
    </source>
</evidence>
<dbReference type="AlphaFoldDB" id="A0A8T8SGM6"/>
<dbReference type="Gene3D" id="3.10.10.10">
    <property type="entry name" value="HIV Type 1 Reverse Transcriptase, subunit A, domain 1"/>
    <property type="match status" value="1"/>
</dbReference>
<dbReference type="InterPro" id="IPR001584">
    <property type="entry name" value="Integrase_cat-core"/>
</dbReference>
<dbReference type="CDD" id="cd01647">
    <property type="entry name" value="RT_LTR"/>
    <property type="match status" value="1"/>
</dbReference>
<dbReference type="PROSITE" id="PS50994">
    <property type="entry name" value="INTEGRASE"/>
    <property type="match status" value="1"/>
</dbReference>
<dbReference type="PANTHER" id="PTHR37984:SF5">
    <property type="entry name" value="PROTEIN NYNRIN-LIKE"/>
    <property type="match status" value="1"/>
</dbReference>
<dbReference type="Pfam" id="PF17919">
    <property type="entry name" value="RT_RNaseH_2"/>
    <property type="match status" value="1"/>
</dbReference>
<dbReference type="Gene3D" id="1.10.340.70">
    <property type="match status" value="1"/>
</dbReference>
<dbReference type="InterPro" id="IPR050951">
    <property type="entry name" value="Retrovirus_Pol_polyprotein"/>
</dbReference>
<dbReference type="InterPro" id="IPR043502">
    <property type="entry name" value="DNA/RNA_pol_sf"/>
</dbReference>
<evidence type="ECO:0000256" key="1">
    <source>
        <dbReference type="ARBA" id="ARBA00022884"/>
    </source>
</evidence>
<keyword evidence="7" id="KW-1185">Reference proteome</keyword>
<dbReference type="SUPFAM" id="SSF56672">
    <property type="entry name" value="DNA/RNA polymerases"/>
    <property type="match status" value="1"/>
</dbReference>
<accession>A0A8T8SGM6</accession>
<dbReference type="PANTHER" id="PTHR37984">
    <property type="entry name" value="PROTEIN CBG26694"/>
    <property type="match status" value="1"/>
</dbReference>
<evidence type="ECO:0000313" key="7">
    <source>
        <dbReference type="Proteomes" id="UP000077521"/>
    </source>
</evidence>
<dbReference type="InterPro" id="IPR000477">
    <property type="entry name" value="RT_dom"/>
</dbReference>
<organism evidence="6 7">
    <name type="scientific">Tilletia indica</name>
    <dbReference type="NCBI Taxonomy" id="43049"/>
    <lineage>
        <taxon>Eukaryota</taxon>
        <taxon>Fungi</taxon>
        <taxon>Dikarya</taxon>
        <taxon>Basidiomycota</taxon>
        <taxon>Ustilaginomycotina</taxon>
        <taxon>Exobasidiomycetes</taxon>
        <taxon>Tilletiales</taxon>
        <taxon>Tilletiaceae</taxon>
        <taxon>Tilletia</taxon>
    </lineage>
</organism>
<evidence type="ECO:0000313" key="6">
    <source>
        <dbReference type="EMBL" id="KAE8239919.1"/>
    </source>
</evidence>
<keyword evidence="2" id="KW-0511">Multifunctional enzyme</keyword>
<reference evidence="6" key="1">
    <citation type="submission" date="2016-04" db="EMBL/GenBank/DDBJ databases">
        <authorList>
            <person name="Nguyen H.D."/>
            <person name="Samba Siva P."/>
            <person name="Cullis J."/>
            <person name="Levesque C.A."/>
            <person name="Hambleton S."/>
        </authorList>
    </citation>
    <scope>NUCLEOTIDE SEQUENCE</scope>
    <source>
        <strain evidence="6">DAOMC 236416</strain>
    </source>
</reference>
<dbReference type="GO" id="GO:0015074">
    <property type="term" value="P:DNA integration"/>
    <property type="evidence" value="ECO:0007669"/>
    <property type="project" value="InterPro"/>
</dbReference>
<dbReference type="GO" id="GO:0003824">
    <property type="term" value="F:catalytic activity"/>
    <property type="evidence" value="ECO:0007669"/>
    <property type="project" value="UniProtKB-KW"/>
</dbReference>
<reference evidence="6" key="2">
    <citation type="journal article" date="2019" name="IMA Fungus">
        <title>Genome sequencing and comparison of five Tilletia species to identify candidate genes for the detection of regulated species infecting wheat.</title>
        <authorList>
            <person name="Nguyen H.D.T."/>
            <person name="Sultana T."/>
            <person name="Kesanakurti P."/>
            <person name="Hambleton S."/>
        </authorList>
    </citation>
    <scope>NUCLEOTIDE SEQUENCE</scope>
    <source>
        <strain evidence="6">DAOMC 236416</strain>
    </source>
</reference>
<dbReference type="GO" id="GO:0005634">
    <property type="term" value="C:nucleus"/>
    <property type="evidence" value="ECO:0007669"/>
    <property type="project" value="UniProtKB-ARBA"/>
</dbReference>
<feature type="domain" description="Integrase catalytic" evidence="5">
    <location>
        <begin position="488"/>
        <end position="648"/>
    </location>
</feature>